<keyword evidence="1" id="KW-0812">Transmembrane</keyword>
<feature type="transmembrane region" description="Helical" evidence="1">
    <location>
        <begin position="12"/>
        <end position="32"/>
    </location>
</feature>
<gene>
    <name evidence="2" type="ORF">FPL01_00920</name>
</gene>
<keyword evidence="1" id="KW-1133">Transmembrane helix</keyword>
<keyword evidence="2" id="KW-0614">Plasmid</keyword>
<dbReference type="EMBL" id="CP041978">
    <property type="protein sequence ID" value="QHH87576.1"/>
    <property type="molecule type" value="Genomic_DNA"/>
</dbReference>
<keyword evidence="1" id="KW-0472">Membrane</keyword>
<sequence>MYRNLLNFSLYCILSLFIYLIIFFIAIKPAIINATSIDYNRVQFVWLLLLLILISMIYGLIIKILIRHNSRYSHSIKNESILFIFSHIFTALILFFLFLFRLLNE</sequence>
<geneLocation type="plasmid" evidence="2 3">
    <name>unnamed1</name>
</geneLocation>
<feature type="transmembrane region" description="Helical" evidence="1">
    <location>
        <begin position="44"/>
        <end position="61"/>
    </location>
</feature>
<accession>A0ABX6HYU2</accession>
<name>A0ABX6HYU2_9BACI</name>
<dbReference type="Proteomes" id="UP000464796">
    <property type="component" value="Plasmid unnamed1"/>
</dbReference>
<proteinExistence type="predicted"/>
<organism evidence="2 3">
    <name type="scientific">Bacillus pacificus</name>
    <dbReference type="NCBI Taxonomy" id="2026187"/>
    <lineage>
        <taxon>Bacteria</taxon>
        <taxon>Bacillati</taxon>
        <taxon>Bacillota</taxon>
        <taxon>Bacilli</taxon>
        <taxon>Bacillales</taxon>
        <taxon>Bacillaceae</taxon>
        <taxon>Bacillus</taxon>
        <taxon>Bacillus cereus group</taxon>
    </lineage>
</organism>
<dbReference type="RefSeq" id="WP_345891098.1">
    <property type="nucleotide sequence ID" value="NZ_JBFOAJ010000006.1"/>
</dbReference>
<evidence type="ECO:0000313" key="2">
    <source>
        <dbReference type="EMBL" id="QHH87576.1"/>
    </source>
</evidence>
<feature type="transmembrane region" description="Helical" evidence="1">
    <location>
        <begin position="81"/>
        <end position="103"/>
    </location>
</feature>
<keyword evidence="3" id="KW-1185">Reference proteome</keyword>
<evidence type="ECO:0000313" key="3">
    <source>
        <dbReference type="Proteomes" id="UP000464796"/>
    </source>
</evidence>
<reference evidence="2 3" key="1">
    <citation type="submission" date="2019-07" db="EMBL/GenBank/DDBJ databases">
        <authorList>
            <person name="Yu W.S."/>
            <person name="Cheong H.-M."/>
            <person name="Choi Y."/>
            <person name="Hwang K.J."/>
            <person name="Jung K."/>
            <person name="Lee S."/>
            <person name="Choi C."/>
        </authorList>
    </citation>
    <scope>NUCLEOTIDE SEQUENCE [LARGE SCALE GENOMIC DNA]</scope>
    <source>
        <strain evidence="2 3">NCCP 15909</strain>
        <plasmid evidence="2 3">unnamed1</plasmid>
    </source>
</reference>
<protein>
    <submittedName>
        <fullName evidence="2">Uncharacterized protein</fullName>
    </submittedName>
</protein>
<evidence type="ECO:0000256" key="1">
    <source>
        <dbReference type="SAM" id="Phobius"/>
    </source>
</evidence>